<accession>I3E3C7</accession>
<dbReference type="Gene3D" id="3.20.20.80">
    <property type="entry name" value="Glycosidases"/>
    <property type="match status" value="1"/>
</dbReference>
<dbReference type="HOGENOM" id="CLU_009182_0_0_9"/>
<dbReference type="AlphaFoldDB" id="I3E3C7"/>
<dbReference type="PROSITE" id="PS51677">
    <property type="entry name" value="NODB"/>
    <property type="match status" value="1"/>
</dbReference>
<protein>
    <submittedName>
        <fullName evidence="7">Glycosyl transferase and polysaccharide deacetylase fusion protein</fullName>
    </submittedName>
</protein>
<dbReference type="Pfam" id="PF00704">
    <property type="entry name" value="Glyco_hydro_18"/>
    <property type="match status" value="1"/>
</dbReference>
<keyword evidence="8" id="KW-1185">Reference proteome</keyword>
<dbReference type="CDD" id="cd10962">
    <property type="entry name" value="CE4_GT2-like"/>
    <property type="match status" value="1"/>
</dbReference>
<evidence type="ECO:0000256" key="4">
    <source>
        <dbReference type="SAM" id="Phobius"/>
    </source>
</evidence>
<feature type="transmembrane region" description="Helical" evidence="4">
    <location>
        <begin position="1002"/>
        <end position="1022"/>
    </location>
</feature>
<dbReference type="InterPro" id="IPR002509">
    <property type="entry name" value="NODB_dom"/>
</dbReference>
<evidence type="ECO:0000313" key="7">
    <source>
        <dbReference type="EMBL" id="AIE58921.1"/>
    </source>
</evidence>
<feature type="domain" description="GH18" evidence="6">
    <location>
        <begin position="114"/>
        <end position="424"/>
    </location>
</feature>
<gene>
    <name evidence="7" type="ORF">BMMGA3_02255</name>
</gene>
<dbReference type="OrthoDB" id="9766299at2"/>
<sequence>MIKKERKQEKAAPRFIFYDAKGRRKVFFKWFLCLTIIIMVIVFYFFFRSIFSTANLPYTELFPNQDKKVVSIDEKLSNQQLQKELKNEKSKYSNAQIGYTKHSQSSGANSKQPKEIYGFYVNWDENSTTSLKENISSLTMLVPEWFHLNADLTISSEIKPDIIRLAKANHVKIMPLINNFTQKGSGPDGAVIHKLLQAPANVQIKFINDLVKQIEANQFAGINIDFESIPEEDRNELTNFMKKLAAVFHRHHLLVTQDVPAADNTFDYRALSKEVDRMIVMMYDEHYQGGDPGPIASNKWFEDTLNHLDIPSEKLIVAFGNYGYDWVIDSKVPSKPLIFSDIMEMVHNSHLKIQWDKISGNPYVRYKEGAHEHIVWFLDGVTFYNQMKIALEYDTKGFAFWRLGAEDPTVWKLLKDPKKIQSNISLLHEIASNNRVNYSGQGEILRITNVGQNGFRDFQVDKDGYLTDEVYRSFPESYQVQRYGQPKEKQVVLTFDDGPDPRYTPKILDILKKFKIKADFFIVGENAELHTDIIKRMYREGHEIGNHTFTHPNVADTSPLRTKLELNTTQRLIQEATGHSTVLFRPPYEADAEPYTASEILPILRAQDMNYIMVGEKVDPEDWTQPSTNELVKRVLTSIYNGQGHVILLHDAGGDRTHTVEALPIIIKDLKKHGYRFVTVSELMGKKRDDVMPSVHPADKPYLLYNRAVFSGIGYFYHTLTIIFYIAIGLGIFRLLFLIYFAFKQRKKAASRSFIHSTYQPFVSVVIAAYNEEKVIAKTIRSILDSDYPNFEVIIVDDGSQDDTSKVVQEICNEHPNVRLIQKENGGKASAMNLGFQKSRGEIVISLDADTIIAQDAISLMVRHFEEPNVAAVSGNVKVGNRRNLLTTWQHVEYITGFNLERRAFDELNCITVVPGAIGAWHKKRVKEAGFFNEDTLAEDTDLTLILLRQGHRIVYEEKAYAYTESPEDVKSLIKQRYRWSYGTLQCLWKHRKALFNVKHKSLGFIALPNMWLFQYISQSISPLADFLMVMGIFSSHPLKVLGFYLLFLVMDLLASFFAFKLEKENPKPLIWLILQRFIYRQLMTYVVIKSVFSTIQGIEVGWNKLKRMGSVEQSLGLKEEYEQKRKFIS</sequence>
<reference evidence="7 8" key="1">
    <citation type="journal article" date="2015" name="BMC Genomics">
        <title>Transcriptome analysis of thermophilic methylotrophic Bacillus methanolicus MGA3 using RNA-sequencing provides detailed insights into its previously uncharted transcriptional landscape.</title>
        <authorList>
            <person name="Irla M."/>
            <person name="Neshat A."/>
            <person name="Brautaset T."/>
            <person name="Ruckert C."/>
            <person name="Kalinowski J."/>
            <person name="Wendisch V.F."/>
        </authorList>
    </citation>
    <scope>NUCLEOTIDE SEQUENCE [LARGE SCALE GENOMIC DNA]</scope>
    <source>
        <strain evidence="8">MGA3 / ATCC 53907</strain>
    </source>
</reference>
<dbReference type="KEGG" id="bmet:BMMGA3_02255"/>
<name>I3E3C7_BACMM</name>
<proteinExistence type="inferred from homology"/>
<dbReference type="CDD" id="cd06423">
    <property type="entry name" value="CESA_like"/>
    <property type="match status" value="1"/>
</dbReference>
<feature type="transmembrane region" description="Helical" evidence="4">
    <location>
        <begin position="1042"/>
        <end position="1062"/>
    </location>
</feature>
<dbReference type="InterPro" id="IPR011583">
    <property type="entry name" value="Chitinase_II/V-like_cat"/>
</dbReference>
<dbReference type="GO" id="GO:0008061">
    <property type="term" value="F:chitin binding"/>
    <property type="evidence" value="ECO:0007669"/>
    <property type="project" value="InterPro"/>
</dbReference>
<dbReference type="InterPro" id="IPR011330">
    <property type="entry name" value="Glyco_hydro/deAcase_b/a-brl"/>
</dbReference>
<dbReference type="GO" id="GO:0005975">
    <property type="term" value="P:carbohydrate metabolic process"/>
    <property type="evidence" value="ECO:0007669"/>
    <property type="project" value="InterPro"/>
</dbReference>
<dbReference type="InterPro" id="IPR001223">
    <property type="entry name" value="Glyco_hydro18_cat"/>
</dbReference>
<feature type="transmembrane region" description="Helical" evidence="4">
    <location>
        <begin position="715"/>
        <end position="743"/>
    </location>
</feature>
<evidence type="ECO:0000256" key="3">
    <source>
        <dbReference type="ARBA" id="ARBA00022679"/>
    </source>
</evidence>
<dbReference type="Gene3D" id="3.10.50.10">
    <property type="match status" value="1"/>
</dbReference>
<keyword evidence="3 7" id="KW-0808">Transferase</keyword>
<dbReference type="InterPro" id="IPR001173">
    <property type="entry name" value="Glyco_trans_2-like"/>
</dbReference>
<dbReference type="eggNOG" id="COG0726">
    <property type="taxonomic scope" value="Bacteria"/>
</dbReference>
<dbReference type="GO" id="GO:0016757">
    <property type="term" value="F:glycosyltransferase activity"/>
    <property type="evidence" value="ECO:0007669"/>
    <property type="project" value="UniProtKB-KW"/>
</dbReference>
<keyword evidence="4" id="KW-1133">Transmembrane helix</keyword>
<dbReference type="Gene3D" id="3.90.550.10">
    <property type="entry name" value="Spore Coat Polysaccharide Biosynthesis Protein SpsA, Chain A"/>
    <property type="match status" value="1"/>
</dbReference>
<dbReference type="EMBL" id="CP007739">
    <property type="protein sequence ID" value="AIE58921.1"/>
    <property type="molecule type" value="Genomic_DNA"/>
</dbReference>
<evidence type="ECO:0000259" key="6">
    <source>
        <dbReference type="PROSITE" id="PS51910"/>
    </source>
</evidence>
<evidence type="ECO:0000313" key="8">
    <source>
        <dbReference type="Proteomes" id="UP000027602"/>
    </source>
</evidence>
<dbReference type="SUPFAM" id="SSF88713">
    <property type="entry name" value="Glycoside hydrolase/deacetylase"/>
    <property type="match status" value="1"/>
</dbReference>
<dbReference type="SUPFAM" id="SSF53448">
    <property type="entry name" value="Nucleotide-diphospho-sugar transferases"/>
    <property type="match status" value="1"/>
</dbReference>
<dbReference type="InterPro" id="IPR029070">
    <property type="entry name" value="Chitinase_insertion_sf"/>
</dbReference>
<evidence type="ECO:0000259" key="5">
    <source>
        <dbReference type="PROSITE" id="PS51677"/>
    </source>
</evidence>
<feature type="transmembrane region" description="Helical" evidence="4">
    <location>
        <begin position="26"/>
        <end position="47"/>
    </location>
</feature>
<dbReference type="Pfam" id="PF01522">
    <property type="entry name" value="Polysacc_deac_1"/>
    <property type="match status" value="1"/>
</dbReference>
<evidence type="ECO:0000256" key="1">
    <source>
        <dbReference type="ARBA" id="ARBA00006739"/>
    </source>
</evidence>
<dbReference type="PANTHER" id="PTHR43630">
    <property type="entry name" value="POLY-BETA-1,6-N-ACETYL-D-GLUCOSAMINE SYNTHASE"/>
    <property type="match status" value="1"/>
</dbReference>
<dbReference type="SUPFAM" id="SSF51445">
    <property type="entry name" value="(Trans)glycosidases"/>
    <property type="match status" value="1"/>
</dbReference>
<dbReference type="InterPro" id="IPR029044">
    <property type="entry name" value="Nucleotide-diphossugar_trans"/>
</dbReference>
<dbReference type="STRING" id="796606.BMMGA3_02255"/>
<dbReference type="Pfam" id="PF00535">
    <property type="entry name" value="Glycos_transf_2"/>
    <property type="match status" value="1"/>
</dbReference>
<dbReference type="PROSITE" id="PS51910">
    <property type="entry name" value="GH18_2"/>
    <property type="match status" value="1"/>
</dbReference>
<dbReference type="eggNOG" id="COG3858">
    <property type="taxonomic scope" value="Bacteria"/>
</dbReference>
<evidence type="ECO:0000256" key="2">
    <source>
        <dbReference type="ARBA" id="ARBA00022676"/>
    </source>
</evidence>
<keyword evidence="2" id="KW-0328">Glycosyltransferase</keyword>
<dbReference type="RefSeq" id="WP_003348197.1">
    <property type="nucleotide sequence ID" value="NZ_ADWW01000003.1"/>
</dbReference>
<keyword evidence="4" id="KW-0472">Membrane</keyword>
<organism evidence="7 8">
    <name type="scientific">Bacillus methanolicus (strain MGA3 / ATCC 53907)</name>
    <dbReference type="NCBI Taxonomy" id="796606"/>
    <lineage>
        <taxon>Bacteria</taxon>
        <taxon>Bacillati</taxon>
        <taxon>Bacillota</taxon>
        <taxon>Bacilli</taxon>
        <taxon>Bacillales</taxon>
        <taxon>Bacillaceae</taxon>
        <taxon>Bacillus</taxon>
    </lineage>
</organism>
<dbReference type="InterPro" id="IPR017853">
    <property type="entry name" value="GH"/>
</dbReference>
<dbReference type="eggNOG" id="COG1215">
    <property type="taxonomic scope" value="Bacteria"/>
</dbReference>
<keyword evidence="4" id="KW-0812">Transmembrane</keyword>
<dbReference type="Proteomes" id="UP000027602">
    <property type="component" value="Chromosome"/>
</dbReference>
<dbReference type="Gene3D" id="3.20.20.370">
    <property type="entry name" value="Glycoside hydrolase/deacetylase"/>
    <property type="match status" value="1"/>
</dbReference>
<comment type="similarity">
    <text evidence="1">Belongs to the glycosyltransferase 2 family.</text>
</comment>
<dbReference type="PANTHER" id="PTHR43630:SF1">
    <property type="entry name" value="POLY-BETA-1,6-N-ACETYL-D-GLUCOSAMINE SYNTHASE"/>
    <property type="match status" value="1"/>
</dbReference>
<dbReference type="GO" id="GO:0016810">
    <property type="term" value="F:hydrolase activity, acting on carbon-nitrogen (but not peptide) bonds"/>
    <property type="evidence" value="ECO:0007669"/>
    <property type="project" value="InterPro"/>
</dbReference>
<dbReference type="SMART" id="SM00636">
    <property type="entry name" value="Glyco_18"/>
    <property type="match status" value="1"/>
</dbReference>
<feature type="domain" description="NodB homology" evidence="5">
    <location>
        <begin position="489"/>
        <end position="678"/>
    </location>
</feature>